<sequence>MKKLIIIFFILGSCVSFAATQTDMSSKWICTTNASSSDAAADKAADDKMANTTGAADQSFAFAAQNCRDCTKITCEAKD</sequence>
<dbReference type="eggNOG" id="ENOG5031EFS">
    <property type="taxonomic scope" value="Bacteria"/>
</dbReference>
<evidence type="ECO:0008006" key="4">
    <source>
        <dbReference type="Google" id="ProtNLM"/>
    </source>
</evidence>
<dbReference type="PATRIC" id="fig|28087.4.peg.1446"/>
<dbReference type="RefSeq" id="WP_027272221.1">
    <property type="nucleotide sequence ID" value="NZ_CAAAJE010000035.1"/>
</dbReference>
<feature type="chain" id="PRO_5006917887" description="Lipoprotein" evidence="1">
    <location>
        <begin position="19"/>
        <end position="79"/>
    </location>
</feature>
<reference evidence="2 3" key="1">
    <citation type="submission" date="2015-11" db="EMBL/GenBank/DDBJ databases">
        <title>Genomic analysis of 38 Legionella species identifies large and diverse effector repertoires.</title>
        <authorList>
            <person name="Burstein D."/>
            <person name="Amaro F."/>
            <person name="Zusman T."/>
            <person name="Lifshitz Z."/>
            <person name="Cohen O."/>
            <person name="Gilbert J.A."/>
            <person name="Pupko T."/>
            <person name="Shuman H.A."/>
            <person name="Segal G."/>
        </authorList>
    </citation>
    <scope>NUCLEOTIDE SEQUENCE [LARGE SCALE GENOMIC DNA]</scope>
    <source>
        <strain evidence="2 3">Mt.St.Helens-4</strain>
    </source>
</reference>
<proteinExistence type="predicted"/>
<gene>
    <name evidence="2" type="ORF">Lsai_1350</name>
</gene>
<dbReference type="OrthoDB" id="5653228at2"/>
<dbReference type="STRING" id="28087.Lsai_1350"/>
<organism evidence="2 3">
    <name type="scientific">Legionella sainthelensi</name>
    <dbReference type="NCBI Taxonomy" id="28087"/>
    <lineage>
        <taxon>Bacteria</taxon>
        <taxon>Pseudomonadati</taxon>
        <taxon>Pseudomonadota</taxon>
        <taxon>Gammaproteobacteria</taxon>
        <taxon>Legionellales</taxon>
        <taxon>Legionellaceae</taxon>
        <taxon>Legionella</taxon>
    </lineage>
</organism>
<evidence type="ECO:0000313" key="2">
    <source>
        <dbReference type="EMBL" id="KTD58743.1"/>
    </source>
</evidence>
<comment type="caution">
    <text evidence="2">The sequence shown here is derived from an EMBL/GenBank/DDBJ whole genome shotgun (WGS) entry which is preliminary data.</text>
</comment>
<dbReference type="Proteomes" id="UP000054621">
    <property type="component" value="Unassembled WGS sequence"/>
</dbReference>
<keyword evidence="1" id="KW-0732">Signal</keyword>
<name>A0A0W0YPE3_9GAMM</name>
<evidence type="ECO:0000256" key="1">
    <source>
        <dbReference type="SAM" id="SignalP"/>
    </source>
</evidence>
<feature type="signal peptide" evidence="1">
    <location>
        <begin position="1"/>
        <end position="18"/>
    </location>
</feature>
<protein>
    <recommendedName>
        <fullName evidence="4">Lipoprotein</fullName>
    </recommendedName>
</protein>
<dbReference type="AlphaFoldDB" id="A0A0W0YPE3"/>
<accession>A0A0W0YPE3</accession>
<evidence type="ECO:0000313" key="3">
    <source>
        <dbReference type="Proteomes" id="UP000054621"/>
    </source>
</evidence>
<dbReference type="EMBL" id="LNYV01000013">
    <property type="protein sequence ID" value="KTD58743.1"/>
    <property type="molecule type" value="Genomic_DNA"/>
</dbReference>